<evidence type="ECO:0000313" key="3">
    <source>
        <dbReference type="Proteomes" id="UP000281725"/>
    </source>
</evidence>
<dbReference type="Proteomes" id="UP000281725">
    <property type="component" value="Unassembled WGS sequence"/>
</dbReference>
<dbReference type="PANTHER" id="PTHR43179">
    <property type="entry name" value="RHAMNOSYLTRANSFERASE WBBL"/>
    <property type="match status" value="1"/>
</dbReference>
<dbReference type="Gene3D" id="3.90.550.10">
    <property type="entry name" value="Spore Coat Polysaccharide Biosynthesis Protein SpsA, Chain A"/>
    <property type="match status" value="1"/>
</dbReference>
<dbReference type="SUPFAM" id="SSF53448">
    <property type="entry name" value="Nucleotide-diphospho-sugar transferases"/>
    <property type="match status" value="1"/>
</dbReference>
<gene>
    <name evidence="2" type="ORF">D6R50_00780</name>
</gene>
<accession>A0A3A9IJZ8</accession>
<dbReference type="PANTHER" id="PTHR43179:SF7">
    <property type="entry name" value="RHAMNOSYLTRANSFERASE WBBL"/>
    <property type="match status" value="1"/>
</dbReference>
<sequence>MKPICVVICNFNKQNYVLGAIESVQNTAGELADIIVVDNASTDDSVTLIRQYYPNIRLEVLKENVGGSGGFAHGMRQAQKMGYRYIALLDNDAVVLPNTLVGMMDLLANHNDIGVIGPAICKMDNPEVVQEVGSNVSLKDATFSFHLNFAGESYSSIAMEPVDCDYVPACCLMTKAEIIERVGVFDEDFFLYWDDIDWCVRVKDAGWRVVAQPRLQALHKGGGANATNTLPRYYYWRNKLSFFAKHPVRYPPHQVKHYVQRSLARNITFQHLNAMDELLVAMQRGLQDAATGIGGRYQGVAFPERGSGKQKLLQVMVPPGVYLLDMSAVARSDMSTARQHNSLCRFIVSCGQFNVNSHRFVLAPALYETLSKSIRDWPECVNTVPLSESTTAIRLIVVPHLFDVTSTEVAHDELLTDLFWNLLPQTIDGVTALQIATELESARQSVDAFYASEA</sequence>
<dbReference type="GO" id="GO:0016740">
    <property type="term" value="F:transferase activity"/>
    <property type="evidence" value="ECO:0007669"/>
    <property type="project" value="UniProtKB-KW"/>
</dbReference>
<dbReference type="InterPro" id="IPR029044">
    <property type="entry name" value="Nucleotide-diphossugar_trans"/>
</dbReference>
<name>A0A3A9IJZ8_AERVE</name>
<dbReference type="EMBL" id="RAWX01000001">
    <property type="protein sequence ID" value="RKJ91195.1"/>
    <property type="molecule type" value="Genomic_DNA"/>
</dbReference>
<dbReference type="InterPro" id="IPR001173">
    <property type="entry name" value="Glyco_trans_2-like"/>
</dbReference>
<dbReference type="AlphaFoldDB" id="A0A3A9IJZ8"/>
<dbReference type="Pfam" id="PF00535">
    <property type="entry name" value="Glycos_transf_2"/>
    <property type="match status" value="1"/>
</dbReference>
<evidence type="ECO:0000313" key="2">
    <source>
        <dbReference type="EMBL" id="RKJ91195.1"/>
    </source>
</evidence>
<evidence type="ECO:0000259" key="1">
    <source>
        <dbReference type="Pfam" id="PF00535"/>
    </source>
</evidence>
<keyword evidence="2" id="KW-0808">Transferase</keyword>
<feature type="domain" description="Glycosyltransferase 2-like" evidence="1">
    <location>
        <begin position="5"/>
        <end position="120"/>
    </location>
</feature>
<organism evidence="2 3">
    <name type="scientific">Aeromonas veronii</name>
    <dbReference type="NCBI Taxonomy" id="654"/>
    <lineage>
        <taxon>Bacteria</taxon>
        <taxon>Pseudomonadati</taxon>
        <taxon>Pseudomonadota</taxon>
        <taxon>Gammaproteobacteria</taxon>
        <taxon>Aeromonadales</taxon>
        <taxon>Aeromonadaceae</taxon>
        <taxon>Aeromonas</taxon>
    </lineage>
</organism>
<proteinExistence type="predicted"/>
<dbReference type="RefSeq" id="WP_120413989.1">
    <property type="nucleotide sequence ID" value="NZ_JAPEGF010000003.1"/>
</dbReference>
<dbReference type="CDD" id="cd04186">
    <property type="entry name" value="GT_2_like_c"/>
    <property type="match status" value="1"/>
</dbReference>
<protein>
    <submittedName>
        <fullName evidence="2">Glycosyltransferase family 2 protein</fullName>
    </submittedName>
</protein>
<reference evidence="2 3" key="1">
    <citation type="submission" date="2018-09" db="EMBL/GenBank/DDBJ databases">
        <title>Genome sequencing of Aeromonas veronii MS-17-88.</title>
        <authorList>
            <person name="Tekedar H.C."/>
            <person name="Arick M.A."/>
            <person name="Hsu C.-Y."/>
            <person name="Thrash A."/>
            <person name="Karsi A."/>
            <person name="Lawrence M.L."/>
            <person name="Abdelhamed H."/>
        </authorList>
    </citation>
    <scope>NUCLEOTIDE SEQUENCE [LARGE SCALE GENOMIC DNA]</scope>
    <source>
        <strain evidence="2 3">MS 17-88</strain>
    </source>
</reference>
<comment type="caution">
    <text evidence="2">The sequence shown here is derived from an EMBL/GenBank/DDBJ whole genome shotgun (WGS) entry which is preliminary data.</text>
</comment>